<evidence type="ECO:0000256" key="4">
    <source>
        <dbReference type="ARBA" id="ARBA00022448"/>
    </source>
</evidence>
<reference evidence="9" key="1">
    <citation type="submission" date="2023-05" db="EMBL/GenBank/DDBJ databases">
        <authorList>
            <person name="Huff M."/>
        </authorList>
    </citation>
    <scope>NUCLEOTIDE SEQUENCE</scope>
</reference>
<evidence type="ECO:0000313" key="9">
    <source>
        <dbReference type="EMBL" id="CAI9756150.1"/>
    </source>
</evidence>
<organism evidence="9 10">
    <name type="scientific">Fraxinus pennsylvanica</name>
    <dbReference type="NCBI Taxonomy" id="56036"/>
    <lineage>
        <taxon>Eukaryota</taxon>
        <taxon>Viridiplantae</taxon>
        <taxon>Streptophyta</taxon>
        <taxon>Embryophyta</taxon>
        <taxon>Tracheophyta</taxon>
        <taxon>Spermatophyta</taxon>
        <taxon>Magnoliopsida</taxon>
        <taxon>eudicotyledons</taxon>
        <taxon>Gunneridae</taxon>
        <taxon>Pentapetalae</taxon>
        <taxon>asterids</taxon>
        <taxon>lamiids</taxon>
        <taxon>Lamiales</taxon>
        <taxon>Oleaceae</taxon>
        <taxon>Oleeae</taxon>
        <taxon>Fraxinus</taxon>
    </lineage>
</organism>
<dbReference type="PANTHER" id="PTHR33541:SF11">
    <property type="entry name" value="PROTEIN BIG GRAIN 1-LIKE E"/>
    <property type="match status" value="1"/>
</dbReference>
<dbReference type="InterPro" id="IPR039621">
    <property type="entry name" value="BG1-like"/>
</dbReference>
<dbReference type="PANTHER" id="PTHR33541">
    <property type="entry name" value="PROTEIN BIG GRAIN 1-LIKE A-RELATED"/>
    <property type="match status" value="1"/>
</dbReference>
<protein>
    <submittedName>
        <fullName evidence="9">Uncharacterized protein</fullName>
    </submittedName>
</protein>
<feature type="region of interest" description="Disordered" evidence="8">
    <location>
        <begin position="155"/>
        <end position="181"/>
    </location>
</feature>
<accession>A0AAD1YUI2</accession>
<comment type="similarity">
    <text evidence="3">Belongs to the BIG GRAIN 1 (BG1) plant protein family.</text>
</comment>
<keyword evidence="10" id="KW-1185">Reference proteome</keyword>
<sequence length="292" mass="32939">MPIKELSDPNKMYNKPFHWRNVSGELDVFEATRYFSGGGADEVPGSGATLTQKVTVPKTARKSLDMPTTRTLIPSQIYVMEKKILKEKKNKQASSPGGRLAHFLNSLFKQASLKKNKSKTGAKTTKDEEESPGGRRKRRSSISHFRIASSTTDSKSFYSSISSGFRTPPPHANTPTKSYKDVRNFSDSKKTISVQKFNENVKRDYSSSWLDEKLKFNNGYPEKNWPDKYPSEENEFRKFSDVDDGADSDSSSDLFDLPNHELEFYSSDLPVYETTHIDSIKRAAPFSSTGKV</sequence>
<evidence type="ECO:0000256" key="7">
    <source>
        <dbReference type="ARBA" id="ARBA00023294"/>
    </source>
</evidence>
<dbReference type="AlphaFoldDB" id="A0AAD1YUI2"/>
<evidence type="ECO:0000256" key="6">
    <source>
        <dbReference type="ARBA" id="ARBA00023136"/>
    </source>
</evidence>
<gene>
    <name evidence="9" type="ORF">FPE_LOCUS3580</name>
</gene>
<comment type="subcellular location">
    <subcellularLocation>
        <location evidence="2">Cell membrane</location>
    </subcellularLocation>
</comment>
<keyword evidence="6" id="KW-0472">Membrane</keyword>
<comment type="function">
    <text evidence="1">Involved in auxin transport. Regulator of the auxin signaling pathway.</text>
</comment>
<dbReference type="Proteomes" id="UP000834106">
    <property type="component" value="Chromosome 2"/>
</dbReference>
<evidence type="ECO:0000313" key="10">
    <source>
        <dbReference type="Proteomes" id="UP000834106"/>
    </source>
</evidence>
<evidence type="ECO:0000256" key="3">
    <source>
        <dbReference type="ARBA" id="ARBA00010067"/>
    </source>
</evidence>
<evidence type="ECO:0000256" key="8">
    <source>
        <dbReference type="SAM" id="MobiDB-lite"/>
    </source>
</evidence>
<keyword evidence="5" id="KW-1003">Cell membrane</keyword>
<dbReference type="GO" id="GO:0005886">
    <property type="term" value="C:plasma membrane"/>
    <property type="evidence" value="ECO:0007669"/>
    <property type="project" value="UniProtKB-SubCell"/>
</dbReference>
<evidence type="ECO:0000256" key="1">
    <source>
        <dbReference type="ARBA" id="ARBA00002281"/>
    </source>
</evidence>
<name>A0AAD1YUI2_9LAMI</name>
<evidence type="ECO:0000256" key="5">
    <source>
        <dbReference type="ARBA" id="ARBA00022475"/>
    </source>
</evidence>
<proteinExistence type="inferred from homology"/>
<evidence type="ECO:0000256" key="2">
    <source>
        <dbReference type="ARBA" id="ARBA00004236"/>
    </source>
</evidence>
<keyword evidence="7" id="KW-0927">Auxin signaling pathway</keyword>
<dbReference type="EMBL" id="OU503037">
    <property type="protein sequence ID" value="CAI9756150.1"/>
    <property type="molecule type" value="Genomic_DNA"/>
</dbReference>
<feature type="region of interest" description="Disordered" evidence="8">
    <location>
        <begin position="113"/>
        <end position="143"/>
    </location>
</feature>
<keyword evidence="4" id="KW-0813">Transport</keyword>
<dbReference type="GO" id="GO:0009734">
    <property type="term" value="P:auxin-activated signaling pathway"/>
    <property type="evidence" value="ECO:0007669"/>
    <property type="project" value="UniProtKB-KW"/>
</dbReference>